<proteinExistence type="predicted"/>
<name>A0A2T5C0M7_9BACT</name>
<feature type="signal peptide" evidence="1">
    <location>
        <begin position="1"/>
        <end position="22"/>
    </location>
</feature>
<comment type="caution">
    <text evidence="2">The sequence shown here is derived from an EMBL/GenBank/DDBJ whole genome shotgun (WGS) entry which is preliminary data.</text>
</comment>
<dbReference type="Proteomes" id="UP000243525">
    <property type="component" value="Unassembled WGS sequence"/>
</dbReference>
<keyword evidence="3" id="KW-1185">Reference proteome</keyword>
<dbReference type="RefSeq" id="WP_107822616.1">
    <property type="nucleotide sequence ID" value="NZ_OY782574.1"/>
</dbReference>
<dbReference type="EMBL" id="QAAD01000010">
    <property type="protein sequence ID" value="PTN08170.1"/>
    <property type="molecule type" value="Genomic_DNA"/>
</dbReference>
<evidence type="ECO:0000256" key="1">
    <source>
        <dbReference type="SAM" id="SignalP"/>
    </source>
</evidence>
<gene>
    <name evidence="2" type="ORF">C8N47_11056</name>
</gene>
<accession>A0A2T5C0M7</accession>
<evidence type="ECO:0000313" key="2">
    <source>
        <dbReference type="EMBL" id="PTN08170.1"/>
    </source>
</evidence>
<feature type="chain" id="PRO_5015616914" description="Nuclear transport factor 2 family protein" evidence="1">
    <location>
        <begin position="23"/>
        <end position="324"/>
    </location>
</feature>
<evidence type="ECO:0008006" key="4">
    <source>
        <dbReference type="Google" id="ProtNLM"/>
    </source>
</evidence>
<dbReference type="OrthoDB" id="1030920at2"/>
<keyword evidence="1" id="KW-0732">Signal</keyword>
<sequence length="324" mass="37723">MKLLCLKRFLVIFLLLPLWSFAQHTTTLEIENQLDSEVLKNNIQKNISEFLSEINLAYSETKAPKLSSKYITSEAKSSVLAMWETSPFYCVESWMMEKCLNTATGFQVRNIPMFMKEANDQMDLVIGVNSSGIIDDVHIAIAMQQYMTVIESNKSVTDLHRRQVILDFVENFRTAYNRKDLPFLQQIYSDDALIITGKVVKQQTGSDQVFKSLGEEKVIYQTQTKKQYLTNLARVFNNNQYINLNFEEIEITQHPKWDEIYGTSFKQDWNTSNYSDTGYVFLMIDFKDENNPIIHVRTWQPEKYNGRALPAEERFDLGSFDIIN</sequence>
<evidence type="ECO:0000313" key="3">
    <source>
        <dbReference type="Proteomes" id="UP000243525"/>
    </source>
</evidence>
<organism evidence="2 3">
    <name type="scientific">Mangrovibacterium marinum</name>
    <dbReference type="NCBI Taxonomy" id="1639118"/>
    <lineage>
        <taxon>Bacteria</taxon>
        <taxon>Pseudomonadati</taxon>
        <taxon>Bacteroidota</taxon>
        <taxon>Bacteroidia</taxon>
        <taxon>Marinilabiliales</taxon>
        <taxon>Prolixibacteraceae</taxon>
        <taxon>Mangrovibacterium</taxon>
    </lineage>
</organism>
<protein>
    <recommendedName>
        <fullName evidence="4">Nuclear transport factor 2 family protein</fullName>
    </recommendedName>
</protein>
<reference evidence="2 3" key="1">
    <citation type="submission" date="2018-04" db="EMBL/GenBank/DDBJ databases">
        <title>Genomic Encyclopedia of Archaeal and Bacterial Type Strains, Phase II (KMG-II): from individual species to whole genera.</title>
        <authorList>
            <person name="Goeker M."/>
        </authorList>
    </citation>
    <scope>NUCLEOTIDE SEQUENCE [LARGE SCALE GENOMIC DNA]</scope>
    <source>
        <strain evidence="2 3">DSM 28823</strain>
    </source>
</reference>
<dbReference type="AlphaFoldDB" id="A0A2T5C0M7"/>